<dbReference type="EMBL" id="JADGJD010001329">
    <property type="protein sequence ID" value="KAJ3043854.1"/>
    <property type="molecule type" value="Genomic_DNA"/>
</dbReference>
<dbReference type="Pfam" id="PF05250">
    <property type="entry name" value="UPF0193"/>
    <property type="match status" value="1"/>
</dbReference>
<comment type="caution">
    <text evidence="2">The sequence shown here is derived from an EMBL/GenBank/DDBJ whole genome shotgun (WGS) entry which is preliminary data.</text>
</comment>
<proteinExistence type="predicted"/>
<evidence type="ECO:0000256" key="1">
    <source>
        <dbReference type="SAM" id="MobiDB-lite"/>
    </source>
</evidence>
<name>A0AAD5S4B5_9FUNG</name>
<dbReference type="PANTHER" id="PTHR28348:SF1">
    <property type="entry name" value="UPF0193 PROTEIN EVG1"/>
    <property type="match status" value="1"/>
</dbReference>
<evidence type="ECO:0000313" key="3">
    <source>
        <dbReference type="Proteomes" id="UP001212841"/>
    </source>
</evidence>
<feature type="compositionally biased region" description="Gly residues" evidence="1">
    <location>
        <begin position="32"/>
        <end position="43"/>
    </location>
</feature>
<protein>
    <submittedName>
        <fullName evidence="2">Uncharacterized protein</fullName>
    </submittedName>
</protein>
<organism evidence="2 3">
    <name type="scientific">Rhizophlyctis rosea</name>
    <dbReference type="NCBI Taxonomy" id="64517"/>
    <lineage>
        <taxon>Eukaryota</taxon>
        <taxon>Fungi</taxon>
        <taxon>Fungi incertae sedis</taxon>
        <taxon>Chytridiomycota</taxon>
        <taxon>Chytridiomycota incertae sedis</taxon>
        <taxon>Chytridiomycetes</taxon>
        <taxon>Rhizophlyctidales</taxon>
        <taxon>Rhizophlyctidaceae</taxon>
        <taxon>Rhizophlyctis</taxon>
    </lineage>
</organism>
<dbReference type="Proteomes" id="UP001212841">
    <property type="component" value="Unassembled WGS sequence"/>
</dbReference>
<dbReference type="AlphaFoldDB" id="A0AAD5S4B5"/>
<sequence>MQTTSLPSLSIPRAAEPPASRHTSIITPPWKGGMGAPGSGSMAGTGKKESELSGSTRLLLKSMMHQSKLSLSQQRFLDTLIQDGAALPQNPSPHINLLRDPTTSSPQILNSRPPRPRPITYYRRPAVRTLDKIIDSGAFEPEVFRGGAKKNSTHEKEKLQNYMASNGATTSDPALLHSDTTSEPPDHSDPVELDEFNMVMQEIQERRQWLDDMIKLGRGDKYKGQIRNEIAVRISRLEQLDRERTRNGT</sequence>
<keyword evidence="3" id="KW-1185">Reference proteome</keyword>
<reference evidence="2" key="1">
    <citation type="submission" date="2020-05" db="EMBL/GenBank/DDBJ databases">
        <title>Phylogenomic resolution of chytrid fungi.</title>
        <authorList>
            <person name="Stajich J.E."/>
            <person name="Amses K."/>
            <person name="Simmons R."/>
            <person name="Seto K."/>
            <person name="Myers J."/>
            <person name="Bonds A."/>
            <person name="Quandt C.A."/>
            <person name="Barry K."/>
            <person name="Liu P."/>
            <person name="Grigoriev I."/>
            <person name="Longcore J.E."/>
            <person name="James T.Y."/>
        </authorList>
    </citation>
    <scope>NUCLEOTIDE SEQUENCE</scope>
    <source>
        <strain evidence="2">JEL0318</strain>
    </source>
</reference>
<feature type="region of interest" description="Disordered" evidence="1">
    <location>
        <begin position="166"/>
        <end position="191"/>
    </location>
</feature>
<dbReference type="PANTHER" id="PTHR28348">
    <property type="entry name" value="UPF0193 PROTEIN EVG1"/>
    <property type="match status" value="1"/>
</dbReference>
<gene>
    <name evidence="2" type="ORF">HK097_001626</name>
</gene>
<feature type="compositionally biased region" description="Polar residues" evidence="1">
    <location>
        <begin position="101"/>
        <end position="110"/>
    </location>
</feature>
<dbReference type="InterPro" id="IPR007914">
    <property type="entry name" value="UPF0193"/>
</dbReference>
<feature type="region of interest" description="Disordered" evidence="1">
    <location>
        <begin position="1"/>
        <end position="53"/>
    </location>
</feature>
<feature type="compositionally biased region" description="Polar residues" evidence="1">
    <location>
        <begin position="166"/>
        <end position="183"/>
    </location>
</feature>
<accession>A0AAD5S4B5</accession>
<evidence type="ECO:0000313" key="2">
    <source>
        <dbReference type="EMBL" id="KAJ3043854.1"/>
    </source>
</evidence>
<feature type="region of interest" description="Disordered" evidence="1">
    <location>
        <begin position="87"/>
        <end position="120"/>
    </location>
</feature>